<evidence type="ECO:0000313" key="3">
    <source>
        <dbReference type="Proteomes" id="UP000290849"/>
    </source>
</evidence>
<gene>
    <name evidence="2" type="ORF">C7R54_14320</name>
</gene>
<dbReference type="EMBL" id="PYAL01000004">
    <property type="protein sequence ID" value="RXN87771.1"/>
    <property type="molecule type" value="Genomic_DNA"/>
</dbReference>
<reference evidence="2 3" key="1">
    <citation type="journal article" date="2017" name="Int. J. Syst. Evol. Microbiol.">
        <title>Achromobacter aloeverae sp. nov., isolated from the root of Aloe vera (L.) Burm.f.</title>
        <authorList>
            <person name="Kuncharoen N."/>
            <person name="Muramatsu Y."/>
            <person name="Shibata C."/>
            <person name="Kamakura Y."/>
            <person name="Nakagawa Y."/>
            <person name="Tanasupawat S."/>
        </authorList>
    </citation>
    <scope>NUCLEOTIDE SEQUENCE [LARGE SCALE GENOMIC DNA]</scope>
    <source>
        <strain evidence="2 3">AVA-1</strain>
    </source>
</reference>
<evidence type="ECO:0000256" key="1">
    <source>
        <dbReference type="SAM" id="MobiDB-lite"/>
    </source>
</evidence>
<dbReference type="RefSeq" id="WP_129151135.1">
    <property type="nucleotide sequence ID" value="NZ_JBHSDO010000011.1"/>
</dbReference>
<keyword evidence="3" id="KW-1185">Reference proteome</keyword>
<feature type="region of interest" description="Disordered" evidence="1">
    <location>
        <begin position="1"/>
        <end position="21"/>
    </location>
</feature>
<protein>
    <submittedName>
        <fullName evidence="2">Uncharacterized protein</fullName>
    </submittedName>
</protein>
<dbReference type="AlphaFoldDB" id="A0A4Q1HI89"/>
<dbReference type="OrthoDB" id="8687726at2"/>
<accession>A0A4Q1HI89</accession>
<sequence>MASYVNGATDDLSALASTSGGVDPLSRVLNAAQSKVIPPGGLAKDLNTVDLINIQRNVNRFQLFVTTVSSLMKAFFDVLKGVARNLTA</sequence>
<evidence type="ECO:0000313" key="2">
    <source>
        <dbReference type="EMBL" id="RXN87771.1"/>
    </source>
</evidence>
<proteinExistence type="predicted"/>
<comment type="caution">
    <text evidence="2">The sequence shown here is derived from an EMBL/GenBank/DDBJ whole genome shotgun (WGS) entry which is preliminary data.</text>
</comment>
<organism evidence="2 3">
    <name type="scientific">Achromobacter aloeverae</name>
    <dbReference type="NCBI Taxonomy" id="1750518"/>
    <lineage>
        <taxon>Bacteria</taxon>
        <taxon>Pseudomonadati</taxon>
        <taxon>Pseudomonadota</taxon>
        <taxon>Betaproteobacteria</taxon>
        <taxon>Burkholderiales</taxon>
        <taxon>Alcaligenaceae</taxon>
        <taxon>Achromobacter</taxon>
    </lineage>
</organism>
<name>A0A4Q1HI89_9BURK</name>
<dbReference type="Proteomes" id="UP000290849">
    <property type="component" value="Unassembled WGS sequence"/>
</dbReference>